<keyword evidence="3" id="KW-1185">Reference proteome</keyword>
<dbReference type="KEGG" id="afr:AFE_1063"/>
<dbReference type="PaxDb" id="243159-AFE_1063"/>
<dbReference type="AlphaFoldDB" id="B7J811"/>
<dbReference type="HOGENOM" id="CLU_1912518_0_0_6"/>
<feature type="compositionally biased region" description="Basic and acidic residues" evidence="1">
    <location>
        <begin position="87"/>
        <end position="106"/>
    </location>
</feature>
<sequence length="132" mass="15251">MGERIRAWILRAFRGSRYRCPICGIYMRKSRRRHMAQCRYCRIMENPERRITTCRTGLLDNPDEIGKAGTDGKSVLWKTDGPNMTQVDRDGERRHDGSAETREPKATARSRTCAVRSQSVIRPEGPEMPRRG</sequence>
<evidence type="ECO:0000313" key="3">
    <source>
        <dbReference type="Proteomes" id="UP000001362"/>
    </source>
</evidence>
<evidence type="ECO:0000313" key="2">
    <source>
        <dbReference type="EMBL" id="ACK79010.1"/>
    </source>
</evidence>
<dbReference type="Proteomes" id="UP000001362">
    <property type="component" value="Chromosome"/>
</dbReference>
<reference evidence="2 3" key="1">
    <citation type="journal article" date="2008" name="BMC Genomics">
        <title>Acidithiobacillus ferrooxidans metabolism: from genome sequence to industrial applications.</title>
        <authorList>
            <person name="Valdes J."/>
            <person name="Pedroso I."/>
            <person name="Quatrini R."/>
            <person name="Dodson R.J."/>
            <person name="Tettelin H."/>
            <person name="Blake R.II."/>
            <person name="Eisen J.A."/>
            <person name="Holmes D.S."/>
        </authorList>
    </citation>
    <scope>NUCLEOTIDE SEQUENCE [LARGE SCALE GENOMIC DNA]</scope>
    <source>
        <strain evidence="3">ATCC 23270 / DSM 14882 / CIP 104768 / NCIMB 8455</strain>
    </source>
</reference>
<evidence type="ECO:0000256" key="1">
    <source>
        <dbReference type="SAM" id="MobiDB-lite"/>
    </source>
</evidence>
<organism evidence="2 3">
    <name type="scientific">Acidithiobacillus ferrooxidans (strain ATCC 23270 / DSM 14882 / CIP 104768 / NCIMB 8455)</name>
    <name type="common">Ferrobacillus ferrooxidans (strain ATCC 23270)</name>
    <dbReference type="NCBI Taxonomy" id="243159"/>
    <lineage>
        <taxon>Bacteria</taxon>
        <taxon>Pseudomonadati</taxon>
        <taxon>Pseudomonadota</taxon>
        <taxon>Acidithiobacillia</taxon>
        <taxon>Acidithiobacillales</taxon>
        <taxon>Acidithiobacillaceae</taxon>
        <taxon>Acidithiobacillus</taxon>
    </lineage>
</organism>
<proteinExistence type="predicted"/>
<feature type="region of interest" description="Disordered" evidence="1">
    <location>
        <begin position="59"/>
        <end position="132"/>
    </location>
</feature>
<name>B7J811_ACIF2</name>
<gene>
    <name evidence="2" type="ordered locus">AFE_1063</name>
</gene>
<dbReference type="EMBL" id="CP001219">
    <property type="protein sequence ID" value="ACK79010.1"/>
    <property type="molecule type" value="Genomic_DNA"/>
</dbReference>
<accession>B7J811</accession>
<protein>
    <submittedName>
        <fullName evidence="2">Uncharacterized protein</fullName>
    </submittedName>
</protein>